<accession>A0ACC4BF92</accession>
<sequence length="432" mass="47020">MAAAPPAVAVDGGMAAAKVASQAYLETKAVKDTGVLIVDLCKQFYSLGWVSGTGGVQKERMEPEDMYVFATNGSILSSPSPKPYPHKPPKCSDCASLFLKSYDMRNAGDVIHSPGSSFFLNLQVIGIFKFIPITYMEMIKGIQGHGYYDELVVPIIENTAYENKLTDSLAKAIGPIQKVKGVLGCNGNVKMVVKEGMNNSDNGTGPLPRCIVLDIEGTTTPIIFVADVLFPYAHDNVGRHLSATYETAETHDDIKLLRTQVEDDLKQGIDGAVPIPTDDAGKEEVISALVANGHIWRTGYENNELEGVVYGDVPEALEKWHALGIKVYIYSSGSRLAQRLIFGKTNYGDLRKYLSGFFDTKVGNKKEIRSYIEISESLGVNKPFDILFLTDVFQEAVAAKAAGLEVMISNRPGNTPLPDDQSFKTITSFAEI</sequence>
<proteinExistence type="predicted"/>
<comment type="caution">
    <text evidence="1">The sequence shown here is derived from an EMBL/GenBank/DDBJ whole genome shotgun (WGS) entry which is preliminary data.</text>
</comment>
<organism evidence="1 2">
    <name type="scientific">Populus alba</name>
    <name type="common">White poplar</name>
    <dbReference type="NCBI Taxonomy" id="43335"/>
    <lineage>
        <taxon>Eukaryota</taxon>
        <taxon>Viridiplantae</taxon>
        <taxon>Streptophyta</taxon>
        <taxon>Embryophyta</taxon>
        <taxon>Tracheophyta</taxon>
        <taxon>Spermatophyta</taxon>
        <taxon>Magnoliopsida</taxon>
        <taxon>eudicotyledons</taxon>
        <taxon>Gunneridae</taxon>
        <taxon>Pentapetalae</taxon>
        <taxon>rosids</taxon>
        <taxon>fabids</taxon>
        <taxon>Malpighiales</taxon>
        <taxon>Salicaceae</taxon>
        <taxon>Saliceae</taxon>
        <taxon>Populus</taxon>
    </lineage>
</organism>
<dbReference type="EMBL" id="RCHU02000011">
    <property type="protein sequence ID" value="KAL3576648.1"/>
    <property type="molecule type" value="Genomic_DNA"/>
</dbReference>
<gene>
    <name evidence="1" type="ORF">D5086_021931</name>
</gene>
<name>A0ACC4BF92_POPAL</name>
<dbReference type="Proteomes" id="UP000309997">
    <property type="component" value="Unassembled WGS sequence"/>
</dbReference>
<evidence type="ECO:0000313" key="2">
    <source>
        <dbReference type="Proteomes" id="UP000309997"/>
    </source>
</evidence>
<keyword evidence="2" id="KW-1185">Reference proteome</keyword>
<reference evidence="1 2" key="1">
    <citation type="journal article" date="2024" name="Plant Biotechnol. J.">
        <title>Genome and CRISPR/Cas9 system of a widespread forest tree (Populus alba) in the world.</title>
        <authorList>
            <person name="Liu Y.J."/>
            <person name="Jiang P.F."/>
            <person name="Han X.M."/>
            <person name="Li X.Y."/>
            <person name="Wang H.M."/>
            <person name="Wang Y.J."/>
            <person name="Wang X.X."/>
            <person name="Zeng Q.Y."/>
        </authorList>
    </citation>
    <scope>NUCLEOTIDE SEQUENCE [LARGE SCALE GENOMIC DNA]</scope>
    <source>
        <strain evidence="2">cv. PAL-ZL1</strain>
    </source>
</reference>
<evidence type="ECO:0000313" key="1">
    <source>
        <dbReference type="EMBL" id="KAL3576648.1"/>
    </source>
</evidence>
<protein>
    <submittedName>
        <fullName evidence="1">Uncharacterized protein</fullName>
    </submittedName>
</protein>